<dbReference type="Gene3D" id="3.30.1340.10">
    <property type="entry name" value="HPr-like"/>
    <property type="match status" value="1"/>
</dbReference>
<dbReference type="PANTHER" id="PTHR38594">
    <property type="entry name" value="PEP-DEPENDENT DIHYDROXYACETONE KINASE, PHOSPHORYL DONOR SUBUNIT DHAM"/>
    <property type="match status" value="1"/>
</dbReference>
<dbReference type="CDD" id="cd00367">
    <property type="entry name" value="PTS-HPr_like"/>
    <property type="match status" value="1"/>
</dbReference>
<dbReference type="InterPro" id="IPR000032">
    <property type="entry name" value="HPr-like"/>
</dbReference>
<dbReference type="InterPro" id="IPR012844">
    <property type="entry name" value="DhaM_N"/>
</dbReference>
<proteinExistence type="predicted"/>
<evidence type="ECO:0000313" key="11">
    <source>
        <dbReference type="Proteomes" id="UP001651050"/>
    </source>
</evidence>
<dbReference type="PANTHER" id="PTHR38594:SF1">
    <property type="entry name" value="PEP-DEPENDENT DIHYDROXYACETONE KINASE, PHOSPHORYL DONOR SUBUNIT DHAM"/>
    <property type="match status" value="1"/>
</dbReference>
<evidence type="ECO:0000313" key="10">
    <source>
        <dbReference type="EMBL" id="MCK9795663.1"/>
    </source>
</evidence>
<organism evidence="10 11">
    <name type="scientific">Isoptericola peretonis</name>
    <dbReference type="NCBI Taxonomy" id="2918523"/>
    <lineage>
        <taxon>Bacteria</taxon>
        <taxon>Bacillati</taxon>
        <taxon>Actinomycetota</taxon>
        <taxon>Actinomycetes</taxon>
        <taxon>Micrococcales</taxon>
        <taxon>Promicromonosporaceae</taxon>
        <taxon>Isoptericola</taxon>
    </lineage>
</organism>
<keyword evidence="10" id="KW-0418">Kinase</keyword>
<dbReference type="Proteomes" id="UP001651050">
    <property type="component" value="Unassembled WGS sequence"/>
</dbReference>
<dbReference type="Pfam" id="PF03610">
    <property type="entry name" value="EIIA-man"/>
    <property type="match status" value="1"/>
</dbReference>
<dbReference type="Pfam" id="PF00381">
    <property type="entry name" value="PTS-HPr"/>
    <property type="match status" value="1"/>
</dbReference>
<comment type="subunit">
    <text evidence="7">Homodimer. The dihydroxyacetone kinase complex is composed of a homodimer of DhaM, a homodimer of DhaK and the subunit DhaL.</text>
</comment>
<dbReference type="EC" id="2.7.1.121" evidence="4"/>
<dbReference type="PROSITE" id="PS51096">
    <property type="entry name" value="PTS_EIIA_TYPE_4"/>
    <property type="match status" value="1"/>
</dbReference>
<dbReference type="EMBL" id="JALQCY010000006">
    <property type="protein sequence ID" value="MCK9795663.1"/>
    <property type="molecule type" value="Genomic_DNA"/>
</dbReference>
<evidence type="ECO:0000256" key="1">
    <source>
        <dbReference type="ARBA" id="ARBA00001113"/>
    </source>
</evidence>
<comment type="caution">
    <text evidence="10">The sequence shown here is derived from an EMBL/GenBank/DDBJ whole genome shotgun (WGS) entry which is preliminary data.</text>
</comment>
<evidence type="ECO:0000256" key="2">
    <source>
        <dbReference type="ARBA" id="ARBA00002788"/>
    </source>
</evidence>
<dbReference type="InterPro" id="IPR035895">
    <property type="entry name" value="HPr-like_sf"/>
</dbReference>
<protein>
    <recommendedName>
        <fullName evidence="5">Phosphocarrier protein HPr</fullName>
        <ecNumber evidence="4">2.7.1.121</ecNumber>
    </recommendedName>
</protein>
<evidence type="ECO:0000259" key="8">
    <source>
        <dbReference type="PROSITE" id="PS51096"/>
    </source>
</evidence>
<evidence type="ECO:0000256" key="4">
    <source>
        <dbReference type="ARBA" id="ARBA00012095"/>
    </source>
</evidence>
<evidence type="ECO:0000256" key="7">
    <source>
        <dbReference type="ARBA" id="ARBA00046577"/>
    </source>
</evidence>
<dbReference type="SUPFAM" id="SSF55594">
    <property type="entry name" value="HPr-like"/>
    <property type="match status" value="1"/>
</dbReference>
<dbReference type="SUPFAM" id="SSF53062">
    <property type="entry name" value="PTS system fructose IIA component-like"/>
    <property type="match status" value="1"/>
</dbReference>
<name>A0ABT0J876_9MICO</name>
<evidence type="ECO:0000259" key="9">
    <source>
        <dbReference type="PROSITE" id="PS51350"/>
    </source>
</evidence>
<dbReference type="InterPro" id="IPR039643">
    <property type="entry name" value="DhaM"/>
</dbReference>
<evidence type="ECO:0000256" key="3">
    <source>
        <dbReference type="ARBA" id="ARBA00003681"/>
    </source>
</evidence>
<dbReference type="InterPro" id="IPR001020">
    <property type="entry name" value="PTS_HPr_His_P_site"/>
</dbReference>
<accession>A0ABT0J876</accession>
<dbReference type="NCBIfam" id="TIGR01003">
    <property type="entry name" value="PTS_HPr_family"/>
    <property type="match status" value="1"/>
</dbReference>
<reference evidence="10 11" key="1">
    <citation type="submission" date="2022-02" db="EMBL/GenBank/DDBJ databases">
        <title>The car tank lid bacteriome: a reservoir of bacteria with potential in bioremediation of fuel.</title>
        <authorList>
            <person name="Vidal-Verdu A."/>
            <person name="Gomez-Martinez D."/>
            <person name="Latorre-Perez A."/>
            <person name="Pereto J."/>
            <person name="Porcar M."/>
        </authorList>
    </citation>
    <scope>NUCLEOTIDE SEQUENCE [LARGE SCALE GENOMIC DNA]</scope>
    <source>
        <strain evidence="10 11">4D.3</strain>
    </source>
</reference>
<keyword evidence="11" id="KW-1185">Reference proteome</keyword>
<dbReference type="NCBIfam" id="TIGR02364">
    <property type="entry name" value="dha_pts"/>
    <property type="match status" value="1"/>
</dbReference>
<evidence type="ECO:0000256" key="5">
    <source>
        <dbReference type="ARBA" id="ARBA00020422"/>
    </source>
</evidence>
<evidence type="ECO:0000256" key="6">
    <source>
        <dbReference type="ARBA" id="ARBA00022679"/>
    </source>
</evidence>
<dbReference type="PROSITE" id="PS00369">
    <property type="entry name" value="PTS_HPR_HIS"/>
    <property type="match status" value="1"/>
</dbReference>
<dbReference type="Gene3D" id="3.40.50.510">
    <property type="entry name" value="Phosphotransferase system, mannose-type IIA component"/>
    <property type="match status" value="1"/>
</dbReference>
<dbReference type="PRINTS" id="PR00107">
    <property type="entry name" value="PHOSPHOCPHPR"/>
</dbReference>
<feature type="domain" description="PTS EIIA type-4" evidence="8">
    <location>
        <begin position="2"/>
        <end position="129"/>
    </location>
</feature>
<feature type="domain" description="HPr" evidence="9">
    <location>
        <begin position="153"/>
        <end position="236"/>
    </location>
</feature>
<comment type="function">
    <text evidence="3">General (non sugar-specific) component of the phosphoenolpyruvate-dependent sugar phosphotransferase system (sugar PTS). This major carbohydrate active-transport system catalyzes the phosphorylation of incoming sugar substrates concomitantly with their translocation across the cell membrane. The phosphoryl group from phosphoenolpyruvate (PEP) is transferred to the phosphoryl carrier protein HPr by enzyme I. Phospho-HPr then transfers it to the PTS EIIA domain.</text>
</comment>
<dbReference type="InterPro" id="IPR036662">
    <property type="entry name" value="PTS_EIIA_man-typ_sf"/>
</dbReference>
<dbReference type="GO" id="GO:0047324">
    <property type="term" value="F:phosphoenolpyruvate-glycerone phosphotransferase activity"/>
    <property type="evidence" value="ECO:0007669"/>
    <property type="project" value="UniProtKB-EC"/>
</dbReference>
<gene>
    <name evidence="10" type="primary">dhaM</name>
    <name evidence="10" type="ORF">M1843_18100</name>
</gene>
<dbReference type="InterPro" id="IPR004701">
    <property type="entry name" value="PTS_EIIA_man-typ"/>
</dbReference>
<comment type="catalytic activity">
    <reaction evidence="1">
        <text>dihydroxyacetone + phosphoenolpyruvate = dihydroxyacetone phosphate + pyruvate</text>
        <dbReference type="Rhea" id="RHEA:18381"/>
        <dbReference type="ChEBI" id="CHEBI:15361"/>
        <dbReference type="ChEBI" id="CHEBI:16016"/>
        <dbReference type="ChEBI" id="CHEBI:57642"/>
        <dbReference type="ChEBI" id="CHEBI:58702"/>
        <dbReference type="EC" id="2.7.1.121"/>
    </reaction>
</comment>
<sequence length="236" mass="22671">MSVGLVLVSHSVRLAEGAAELAREMAPDVVVAAGAGDTDGGLGTSLDVVQGALDRVLPGVDGVVVLADLGSAVLTVESALELDDDLAGRVRLADAPFVEGAVAAAVAAQQGGDLGQVLAAAEDAGAPAQGETPAAVAPTPVGPAAAGEAVGDAVTARVVIRNPLGLHARPAAVVARAASAFGGPVTLQGVDATSVLRLMALGTAAGTEVEVAARGADAQDAVATVVGLIEGGFGEV</sequence>
<keyword evidence="6 10" id="KW-0808">Transferase</keyword>
<comment type="function">
    <text evidence="2">Component of the dihydroxyacetone kinase complex, which is responsible for the phosphoenolpyruvate (PEP)-dependent phosphorylation of dihydroxyacetone. DhaM serves as the phosphoryl donor. Is phosphorylated by phosphoenolpyruvate in an EI- and HPr-dependent reaction, and a phosphorelay system on histidine residues finally leads to phosphoryl transfer to DhaL and dihydroxyacetone.</text>
</comment>
<dbReference type="PROSITE" id="PS51350">
    <property type="entry name" value="PTS_HPR_DOM"/>
    <property type="match status" value="1"/>
</dbReference>
<dbReference type="RefSeq" id="WP_416345514.1">
    <property type="nucleotide sequence ID" value="NZ_JALQCY010000006.1"/>
</dbReference>